<dbReference type="AlphaFoldDB" id="A0A2G8JP04"/>
<dbReference type="PROSITE" id="PS50082">
    <property type="entry name" value="WD_REPEATS_2"/>
    <property type="match status" value="3"/>
</dbReference>
<feature type="compositionally biased region" description="Polar residues" evidence="4">
    <location>
        <begin position="403"/>
        <end position="415"/>
    </location>
</feature>
<dbReference type="GO" id="GO:0006367">
    <property type="term" value="P:transcription initiation at RNA polymerase II promoter"/>
    <property type="evidence" value="ECO:0007669"/>
    <property type="project" value="TreeGrafter"/>
</dbReference>
<feature type="repeat" description="WD" evidence="3">
    <location>
        <begin position="247"/>
        <end position="288"/>
    </location>
</feature>
<dbReference type="PANTHER" id="PTHR19879">
    <property type="entry name" value="TRANSCRIPTION INITIATION FACTOR TFIID"/>
    <property type="match status" value="1"/>
</dbReference>
<feature type="repeat" description="WD" evidence="3">
    <location>
        <begin position="205"/>
        <end position="246"/>
    </location>
</feature>
<dbReference type="Gene3D" id="2.130.10.10">
    <property type="entry name" value="YVTN repeat-like/Quinoprotein amine dehydrogenase"/>
    <property type="match status" value="2"/>
</dbReference>
<accession>A0A2G8JP04</accession>
<evidence type="ECO:0000313" key="5">
    <source>
        <dbReference type="EMBL" id="PIK37460.1"/>
    </source>
</evidence>
<feature type="region of interest" description="Disordered" evidence="4">
    <location>
        <begin position="65"/>
        <end position="96"/>
    </location>
</feature>
<dbReference type="InterPro" id="IPR001680">
    <property type="entry name" value="WD40_rpt"/>
</dbReference>
<evidence type="ECO:0000256" key="3">
    <source>
        <dbReference type="PROSITE-ProRule" id="PRU00221"/>
    </source>
</evidence>
<dbReference type="PANTHER" id="PTHR19879:SF1">
    <property type="entry name" value="CANNONBALL-RELATED"/>
    <property type="match status" value="1"/>
</dbReference>
<dbReference type="PRINTS" id="PR00320">
    <property type="entry name" value="GPROTEINBRPT"/>
</dbReference>
<dbReference type="Pfam" id="PF00400">
    <property type="entry name" value="WD40"/>
    <property type="match status" value="3"/>
</dbReference>
<comment type="caution">
    <text evidence="5">The sequence shown here is derived from an EMBL/GenBank/DDBJ whole genome shotgun (WGS) entry which is preliminary data.</text>
</comment>
<dbReference type="CDD" id="cd00200">
    <property type="entry name" value="WD40"/>
    <property type="match status" value="1"/>
</dbReference>
<proteinExistence type="predicted"/>
<evidence type="ECO:0000313" key="6">
    <source>
        <dbReference type="Proteomes" id="UP000230750"/>
    </source>
</evidence>
<dbReference type="InterPro" id="IPR020472">
    <property type="entry name" value="WD40_PAC1"/>
</dbReference>
<dbReference type="SMART" id="SM00320">
    <property type="entry name" value="WD40"/>
    <property type="match status" value="4"/>
</dbReference>
<dbReference type="PROSITE" id="PS00678">
    <property type="entry name" value="WD_REPEATS_1"/>
    <property type="match status" value="1"/>
</dbReference>
<evidence type="ECO:0000256" key="4">
    <source>
        <dbReference type="SAM" id="MobiDB-lite"/>
    </source>
</evidence>
<evidence type="ECO:0000256" key="1">
    <source>
        <dbReference type="ARBA" id="ARBA00022574"/>
    </source>
</evidence>
<organism evidence="5 6">
    <name type="scientific">Stichopus japonicus</name>
    <name type="common">Sea cucumber</name>
    <dbReference type="NCBI Taxonomy" id="307972"/>
    <lineage>
        <taxon>Eukaryota</taxon>
        <taxon>Metazoa</taxon>
        <taxon>Echinodermata</taxon>
        <taxon>Eleutherozoa</taxon>
        <taxon>Echinozoa</taxon>
        <taxon>Holothuroidea</taxon>
        <taxon>Aspidochirotacea</taxon>
        <taxon>Aspidochirotida</taxon>
        <taxon>Stichopodidae</taxon>
        <taxon>Apostichopus</taxon>
    </lineage>
</organism>
<dbReference type="SUPFAM" id="SSF50978">
    <property type="entry name" value="WD40 repeat-like"/>
    <property type="match status" value="1"/>
</dbReference>
<keyword evidence="1 3" id="KW-0853">WD repeat</keyword>
<gene>
    <name evidence="5" type="ORF">BSL78_25703</name>
</gene>
<dbReference type="InterPro" id="IPR019775">
    <property type="entry name" value="WD40_repeat_CS"/>
</dbReference>
<feature type="repeat" description="WD" evidence="3">
    <location>
        <begin position="289"/>
        <end position="330"/>
    </location>
</feature>
<dbReference type="STRING" id="307972.A0A2G8JP04"/>
<evidence type="ECO:0000256" key="2">
    <source>
        <dbReference type="ARBA" id="ARBA00022737"/>
    </source>
</evidence>
<sequence length="415" mass="46072">MIKLCDRKEKYCAEQDSNLNLSLTGQWSVVCSVLLESLKLRLILRTKTGRTSFILCTTVKNGVSSASVPREEKEKGNSEGANHHHHPPGEVEDAFEDSSHLEQYAEELRKTLEGVRDGGSAAPSILLYTFLNAYQGLSCAKLSPRKELLVGGYEDSSLRMWSTGEEKRRVRRKAVDVSKVFLSGDCITPDVEEATESSPSECHALRGHSGPVYGCCYVPGSDLLLSCSEDTTIRGWRLSSATNAAIYRGHNYPVWDLDVSPSNFFFASASKDGTARLWTTERNFPLRVYAGHMMDVDCVKFHPNCKYMATGSNDKSIRLWDINEAKSVRLFTGHRSTVVSLAFSRTEISWHLQVALTTLYEFGTLGKTLPSRQKVRAATSQELVNNSQPSPFTYTASSSLSLTFSPRSVEPPTTR</sequence>
<dbReference type="InterPro" id="IPR015943">
    <property type="entry name" value="WD40/YVTN_repeat-like_dom_sf"/>
</dbReference>
<dbReference type="OrthoDB" id="10266330at2759"/>
<dbReference type="InterPro" id="IPR036322">
    <property type="entry name" value="WD40_repeat_dom_sf"/>
</dbReference>
<keyword evidence="6" id="KW-1185">Reference proteome</keyword>
<feature type="region of interest" description="Disordered" evidence="4">
    <location>
        <begin position="380"/>
        <end position="415"/>
    </location>
</feature>
<dbReference type="Proteomes" id="UP000230750">
    <property type="component" value="Unassembled WGS sequence"/>
</dbReference>
<dbReference type="GO" id="GO:0005669">
    <property type="term" value="C:transcription factor TFIID complex"/>
    <property type="evidence" value="ECO:0007669"/>
    <property type="project" value="TreeGrafter"/>
</dbReference>
<keyword evidence="2" id="KW-0677">Repeat</keyword>
<dbReference type="EMBL" id="MRZV01001500">
    <property type="protein sequence ID" value="PIK37460.1"/>
    <property type="molecule type" value="Genomic_DNA"/>
</dbReference>
<reference evidence="5 6" key="1">
    <citation type="journal article" date="2017" name="PLoS Biol.">
        <title>The sea cucumber genome provides insights into morphological evolution and visceral regeneration.</title>
        <authorList>
            <person name="Zhang X."/>
            <person name="Sun L."/>
            <person name="Yuan J."/>
            <person name="Sun Y."/>
            <person name="Gao Y."/>
            <person name="Zhang L."/>
            <person name="Li S."/>
            <person name="Dai H."/>
            <person name="Hamel J.F."/>
            <person name="Liu C."/>
            <person name="Yu Y."/>
            <person name="Liu S."/>
            <person name="Lin W."/>
            <person name="Guo K."/>
            <person name="Jin S."/>
            <person name="Xu P."/>
            <person name="Storey K.B."/>
            <person name="Huan P."/>
            <person name="Zhang T."/>
            <person name="Zhou Y."/>
            <person name="Zhang J."/>
            <person name="Lin C."/>
            <person name="Li X."/>
            <person name="Xing L."/>
            <person name="Huo D."/>
            <person name="Sun M."/>
            <person name="Wang L."/>
            <person name="Mercier A."/>
            <person name="Li F."/>
            <person name="Yang H."/>
            <person name="Xiang J."/>
        </authorList>
    </citation>
    <scope>NUCLEOTIDE SEQUENCE [LARGE SCALE GENOMIC DNA]</scope>
    <source>
        <strain evidence="5">Shaxun</strain>
        <tissue evidence="5">Muscle</tissue>
    </source>
</reference>
<dbReference type="GO" id="GO:0016251">
    <property type="term" value="F:RNA polymerase II general transcription initiation factor activity"/>
    <property type="evidence" value="ECO:0007669"/>
    <property type="project" value="TreeGrafter"/>
</dbReference>
<feature type="compositionally biased region" description="Polar residues" evidence="4">
    <location>
        <begin position="380"/>
        <end position="396"/>
    </location>
</feature>
<dbReference type="PROSITE" id="PS50294">
    <property type="entry name" value="WD_REPEATS_REGION"/>
    <property type="match status" value="3"/>
</dbReference>
<name>A0A2G8JP04_STIJA</name>
<protein>
    <submittedName>
        <fullName evidence="5">Putative TAF5-like RNA polymerase II</fullName>
    </submittedName>
</protein>